<evidence type="ECO:0000256" key="1">
    <source>
        <dbReference type="ARBA" id="ARBA00003175"/>
    </source>
</evidence>
<dbReference type="PATRIC" id="fig|1242969.3.peg.1424"/>
<sequence>MRDKTQMYYARRGEITQEMSYVARIERLSEILVMDEVAKGSIIIPANINHKNLKPMGIGRKLKTKVNANIGNSSLSSDICAELRKLEICLEFGADTVMDLSTDGDLDAIRSAIIDHSSVPVGTVPMYEILKEAKEVTNITNELILEILEKQAKQGVSYFTIHAGFLREFLPLVKKRKMGIVSRGGSLSASYMSKLNRQNPFYEIFDEILEICARYDVSLSLGDGLRPGCLFDATDEAQLSELKVLGELTLRAWQKDVQVMIEGPGHVPLNQIEYNMKIEQELCHDAPFYVLGPLVSDIGAGYDHITSAIGGTMAAYHGASMLCYVTQKEHLGLPNENDVREGIVAHKIAAHAADVALGKAGAIEKDHAMSDARYAFDWNKQFELSFDPKKARELHDESLPEDAFKSAHFCSMCGPKFCAYKISKDLEKGEKC</sequence>
<dbReference type="GO" id="GO:0008270">
    <property type="term" value="F:zinc ion binding"/>
    <property type="evidence" value="ECO:0007669"/>
    <property type="project" value="UniProtKB-UniRule"/>
</dbReference>
<dbReference type="Gene3D" id="3.20.20.540">
    <property type="entry name" value="Radical SAM ThiC family, central domain"/>
    <property type="match status" value="1"/>
</dbReference>
<evidence type="ECO:0000256" key="3">
    <source>
        <dbReference type="ARBA" id="ARBA00022691"/>
    </source>
</evidence>
<dbReference type="SFLD" id="SFLDS00113">
    <property type="entry name" value="Radical_SAM_Phosphomethylpyrim"/>
    <property type="match status" value="1"/>
</dbReference>
<dbReference type="PANTHER" id="PTHR30557">
    <property type="entry name" value="THIAMINE BIOSYNTHESIS PROTEIN THIC"/>
    <property type="match status" value="1"/>
</dbReference>
<dbReference type="GO" id="GO:0009228">
    <property type="term" value="P:thiamine biosynthetic process"/>
    <property type="evidence" value="ECO:0007669"/>
    <property type="project" value="UniProtKB-UniRule"/>
</dbReference>
<dbReference type="InterPro" id="IPR002817">
    <property type="entry name" value="ThiC/BzaA/B"/>
</dbReference>
<dbReference type="NCBIfam" id="NF009895">
    <property type="entry name" value="PRK13352.1"/>
    <property type="match status" value="1"/>
</dbReference>
<keyword evidence="7 10" id="KW-0408">Iron</keyword>
<comment type="catalytic activity">
    <reaction evidence="10">
        <text>5-amino-1-(5-phospho-beta-D-ribosyl)imidazole + S-adenosyl-L-methionine = 4-amino-2-methyl-5-(phosphooxymethyl)pyrimidine + CO + 5'-deoxyadenosine + formate + L-methionine + 3 H(+)</text>
        <dbReference type="Rhea" id="RHEA:24840"/>
        <dbReference type="ChEBI" id="CHEBI:15378"/>
        <dbReference type="ChEBI" id="CHEBI:15740"/>
        <dbReference type="ChEBI" id="CHEBI:17245"/>
        <dbReference type="ChEBI" id="CHEBI:17319"/>
        <dbReference type="ChEBI" id="CHEBI:57844"/>
        <dbReference type="ChEBI" id="CHEBI:58354"/>
        <dbReference type="ChEBI" id="CHEBI:59789"/>
        <dbReference type="ChEBI" id="CHEBI:137981"/>
        <dbReference type="EC" id="4.1.99.17"/>
    </reaction>
</comment>
<feature type="binding site" evidence="10">
    <location>
        <position position="262"/>
    </location>
    <ligand>
        <name>substrate</name>
    </ligand>
</feature>
<feature type="binding site" evidence="10">
    <location>
        <position position="413"/>
    </location>
    <ligand>
        <name>[4Fe-4S] cluster</name>
        <dbReference type="ChEBI" id="CHEBI:49883"/>
        <note>4Fe-4S-S-AdoMet</note>
    </ligand>
</feature>
<keyword evidence="3 10" id="KW-0949">S-adenosyl-L-methionine</keyword>
<comment type="caution">
    <text evidence="11">The sequence shown here is derived from an EMBL/GenBank/DDBJ whole genome shotgun (WGS) entry which is preliminary data.</text>
</comment>
<dbReference type="InterPro" id="IPR038521">
    <property type="entry name" value="ThiC/Bza_core_dom"/>
</dbReference>
<comment type="function">
    <text evidence="1 10">Catalyzes the synthesis of the hydroxymethylpyrimidine phosphate (HMP-P) moiety of thiamine from aminoimidazole ribotide (AIR) in a radical S-adenosyl-L-methionine (SAM)-dependent reaction.</text>
</comment>
<feature type="binding site" evidence="10">
    <location>
        <position position="162"/>
    </location>
    <ligand>
        <name>substrate</name>
    </ligand>
</feature>
<keyword evidence="4 10" id="KW-0479">Metal-binding</keyword>
<evidence type="ECO:0000256" key="8">
    <source>
        <dbReference type="ARBA" id="ARBA00023014"/>
    </source>
</evidence>
<feature type="binding site" evidence="10">
    <location>
        <position position="98"/>
    </location>
    <ligand>
        <name>substrate</name>
    </ligand>
</feature>
<accession>U2F5C9</accession>
<dbReference type="NCBIfam" id="TIGR00190">
    <property type="entry name" value="thiC"/>
    <property type="match status" value="1"/>
</dbReference>
<evidence type="ECO:0000313" key="12">
    <source>
        <dbReference type="Proteomes" id="UP000016627"/>
    </source>
</evidence>
<dbReference type="eggNOG" id="COG0422">
    <property type="taxonomic scope" value="Bacteria"/>
</dbReference>
<feature type="binding site" evidence="10">
    <location>
        <position position="69"/>
    </location>
    <ligand>
        <name>substrate</name>
    </ligand>
</feature>
<dbReference type="AlphaFoldDB" id="U2F5C9"/>
<dbReference type="SFLD" id="SFLDG01114">
    <property type="entry name" value="phosphomethylpyrimidine_syntha"/>
    <property type="match status" value="1"/>
</dbReference>
<evidence type="ECO:0000256" key="4">
    <source>
        <dbReference type="ARBA" id="ARBA00022723"/>
    </source>
</evidence>
<keyword evidence="2 10" id="KW-0004">4Fe-4S</keyword>
<evidence type="ECO:0000256" key="7">
    <source>
        <dbReference type="ARBA" id="ARBA00023004"/>
    </source>
</evidence>
<dbReference type="GO" id="GO:0009229">
    <property type="term" value="P:thiamine diphosphate biosynthetic process"/>
    <property type="evidence" value="ECO:0007669"/>
    <property type="project" value="UniProtKB-UniRule"/>
</dbReference>
<dbReference type="HAMAP" id="MF_00089">
    <property type="entry name" value="ThiC"/>
    <property type="match status" value="1"/>
</dbReference>
<comment type="pathway">
    <text evidence="10">Cofactor biosynthesis; thiamine diphosphate biosynthesis.</text>
</comment>
<feature type="binding site" evidence="10">
    <location>
        <begin position="182"/>
        <end position="184"/>
    </location>
    <ligand>
        <name>substrate</name>
    </ligand>
</feature>
<dbReference type="EC" id="4.1.99.17" evidence="10"/>
<dbReference type="GO" id="GO:0070284">
    <property type="term" value="F:phosphomethylpyrimidine synthase activity"/>
    <property type="evidence" value="ECO:0007669"/>
    <property type="project" value="UniProtKB-EC"/>
</dbReference>
<comment type="cofactor">
    <cofactor evidence="10">
        <name>[4Fe-4S] cluster</name>
        <dbReference type="ChEBI" id="CHEBI:49883"/>
    </cofactor>
    <text evidence="10">Binds 1 [4Fe-4S] cluster per subunit. The cluster is coordinated with 3 cysteines and an exchangeable S-adenosyl-L-methionine.</text>
</comment>
<dbReference type="RefSeq" id="WP_021091419.1">
    <property type="nucleotide sequence ID" value="NZ_ANNI01000008.1"/>
</dbReference>
<feature type="binding site" evidence="10">
    <location>
        <begin position="223"/>
        <end position="226"/>
    </location>
    <ligand>
        <name>substrate</name>
    </ligand>
</feature>
<evidence type="ECO:0000256" key="2">
    <source>
        <dbReference type="ARBA" id="ARBA00022485"/>
    </source>
</evidence>
<dbReference type="GO" id="GO:0005829">
    <property type="term" value="C:cytosol"/>
    <property type="evidence" value="ECO:0007669"/>
    <property type="project" value="TreeGrafter"/>
</dbReference>
<keyword evidence="5 10" id="KW-0862">Zinc</keyword>
<gene>
    <name evidence="10" type="primary">thiC</name>
    <name evidence="11" type="ORF">ATCC51562_1365</name>
</gene>
<dbReference type="InterPro" id="IPR037509">
    <property type="entry name" value="ThiC"/>
</dbReference>
<protein>
    <recommendedName>
        <fullName evidence="10">Phosphomethylpyrimidine synthase</fullName>
        <ecNumber evidence="10">4.1.99.17</ecNumber>
    </recommendedName>
    <alternativeName>
        <fullName evidence="10">Hydroxymethylpyrimidine phosphate synthase</fullName>
        <shortName evidence="10">HMP-P synthase</shortName>
        <shortName evidence="10">HMP-phosphate synthase</shortName>
        <shortName evidence="10">HMPP synthase</shortName>
    </alternativeName>
    <alternativeName>
        <fullName evidence="10">Thiamine biosynthesis protein ThiC</fullName>
    </alternativeName>
</protein>
<proteinExistence type="inferred from homology"/>
<evidence type="ECO:0000313" key="11">
    <source>
        <dbReference type="EMBL" id="ERJ25447.1"/>
    </source>
</evidence>
<evidence type="ECO:0000256" key="6">
    <source>
        <dbReference type="ARBA" id="ARBA00022977"/>
    </source>
</evidence>
<keyword evidence="8 10" id="KW-0411">Iron-sulfur</keyword>
<keyword evidence="6 10" id="KW-0784">Thiamine biosynthesis</keyword>
<name>U2F5C9_9BACT</name>
<dbReference type="FunFam" id="3.20.20.540:FF:000001">
    <property type="entry name" value="Phosphomethylpyrimidine synthase"/>
    <property type="match status" value="1"/>
</dbReference>
<feature type="binding site" evidence="10">
    <location>
        <position position="330"/>
    </location>
    <ligand>
        <name>Zn(2+)</name>
        <dbReference type="ChEBI" id="CHEBI:29105"/>
    </ligand>
</feature>
<evidence type="ECO:0000256" key="10">
    <source>
        <dbReference type="HAMAP-Rule" id="MF_00089"/>
    </source>
</evidence>
<keyword evidence="9 10" id="KW-0456">Lyase</keyword>
<feature type="binding site" evidence="10">
    <location>
        <position position="127"/>
    </location>
    <ligand>
        <name>substrate</name>
    </ligand>
</feature>
<feature type="binding site" evidence="10">
    <location>
        <position position="418"/>
    </location>
    <ligand>
        <name>[4Fe-4S] cluster</name>
        <dbReference type="ChEBI" id="CHEBI:49883"/>
        <note>4Fe-4S-S-AdoMet</note>
    </ligand>
</feature>
<reference evidence="11 12" key="1">
    <citation type="journal article" date="2013" name="BMC Genomics">
        <title>Comparative genomics of Campylobacter concisus isolates reveals genetic diversity and provides insights into disease association.</title>
        <authorList>
            <person name="Deshpande N.P."/>
            <person name="Kaakoush N.O."/>
            <person name="Wilkins M.R."/>
            <person name="Mitchell H.M."/>
        </authorList>
    </citation>
    <scope>NUCLEOTIDE SEQUENCE [LARGE SCALE GENOMIC DNA]</scope>
    <source>
        <strain evidence="11 12">ATCC 51562</strain>
    </source>
</reference>
<dbReference type="UniPathway" id="UPA00060"/>
<dbReference type="Gene3D" id="6.10.250.620">
    <property type="match status" value="1"/>
</dbReference>
<comment type="similarity">
    <text evidence="10">Belongs to the ThiC family.</text>
</comment>
<evidence type="ECO:0000256" key="5">
    <source>
        <dbReference type="ARBA" id="ARBA00022833"/>
    </source>
</evidence>
<dbReference type="Pfam" id="PF01964">
    <property type="entry name" value="ThiC_Rad_SAM"/>
    <property type="match status" value="1"/>
</dbReference>
<dbReference type="EMBL" id="ANNI01000008">
    <property type="protein sequence ID" value="ERJ25447.1"/>
    <property type="molecule type" value="Genomic_DNA"/>
</dbReference>
<dbReference type="PANTHER" id="PTHR30557:SF1">
    <property type="entry name" value="PHOSPHOMETHYLPYRIMIDINE SYNTHASE, CHLOROPLASTIC"/>
    <property type="match status" value="1"/>
</dbReference>
<organism evidence="11 12">
    <name type="scientific">Campylobacter concisus ATCC 51562</name>
    <dbReference type="NCBI Taxonomy" id="1242969"/>
    <lineage>
        <taxon>Bacteria</taxon>
        <taxon>Pseudomonadati</taxon>
        <taxon>Campylobacterota</taxon>
        <taxon>Epsilonproteobacteria</taxon>
        <taxon>Campylobacterales</taxon>
        <taxon>Campylobacteraceae</taxon>
        <taxon>Campylobacter</taxon>
    </lineage>
</organism>
<feature type="binding site" evidence="10">
    <location>
        <position position="289"/>
    </location>
    <ligand>
        <name>substrate</name>
    </ligand>
</feature>
<dbReference type="SFLD" id="SFLDF00407">
    <property type="entry name" value="phosphomethylpyrimidine_syntha"/>
    <property type="match status" value="1"/>
</dbReference>
<feature type="binding site" evidence="10">
    <location>
        <position position="266"/>
    </location>
    <ligand>
        <name>Zn(2+)</name>
        <dbReference type="ChEBI" id="CHEBI:29105"/>
    </ligand>
</feature>
<feature type="binding site" evidence="10">
    <location>
        <position position="410"/>
    </location>
    <ligand>
        <name>[4Fe-4S] cluster</name>
        <dbReference type="ChEBI" id="CHEBI:49883"/>
        <note>4Fe-4S-S-AdoMet</note>
    </ligand>
</feature>
<dbReference type="GO" id="GO:0051539">
    <property type="term" value="F:4 iron, 4 sulfur cluster binding"/>
    <property type="evidence" value="ECO:0007669"/>
    <property type="project" value="UniProtKB-KW"/>
</dbReference>
<evidence type="ECO:0000256" key="9">
    <source>
        <dbReference type="ARBA" id="ARBA00023239"/>
    </source>
</evidence>
<dbReference type="Proteomes" id="UP000016627">
    <property type="component" value="Unassembled WGS sequence"/>
</dbReference>